<organism evidence="1 2">
    <name type="scientific">Cerrena zonata</name>
    <dbReference type="NCBI Taxonomy" id="2478898"/>
    <lineage>
        <taxon>Eukaryota</taxon>
        <taxon>Fungi</taxon>
        <taxon>Dikarya</taxon>
        <taxon>Basidiomycota</taxon>
        <taxon>Agaricomycotina</taxon>
        <taxon>Agaricomycetes</taxon>
        <taxon>Polyporales</taxon>
        <taxon>Cerrenaceae</taxon>
        <taxon>Cerrena</taxon>
    </lineage>
</organism>
<dbReference type="AlphaFoldDB" id="A0AAW0GYG9"/>
<keyword evidence="2" id="KW-1185">Reference proteome</keyword>
<name>A0AAW0GYG9_9APHY</name>
<accession>A0AAW0GYG9</accession>
<evidence type="ECO:0000313" key="2">
    <source>
        <dbReference type="Proteomes" id="UP001385951"/>
    </source>
</evidence>
<gene>
    <name evidence="1" type="ORF">QCA50_001277</name>
</gene>
<reference evidence="1 2" key="1">
    <citation type="submission" date="2022-09" db="EMBL/GenBank/DDBJ databases">
        <authorList>
            <person name="Palmer J.M."/>
        </authorList>
    </citation>
    <scope>NUCLEOTIDE SEQUENCE [LARGE SCALE GENOMIC DNA]</scope>
    <source>
        <strain evidence="1 2">DSM 7382</strain>
    </source>
</reference>
<protein>
    <submittedName>
        <fullName evidence="1">Uncharacterized protein</fullName>
    </submittedName>
</protein>
<proteinExistence type="predicted"/>
<dbReference type="Proteomes" id="UP001385951">
    <property type="component" value="Unassembled WGS sequence"/>
</dbReference>
<dbReference type="EMBL" id="JASBNA010000001">
    <property type="protein sequence ID" value="KAK7696619.1"/>
    <property type="molecule type" value="Genomic_DNA"/>
</dbReference>
<comment type="caution">
    <text evidence="1">The sequence shown here is derived from an EMBL/GenBank/DDBJ whole genome shotgun (WGS) entry which is preliminary data.</text>
</comment>
<sequence>MSYLCTFSLRRMVAVQTIRVAPIAVRSLHTQYQLSVSRPRYFSSSPKREATPHEGQSFLSALKTTPLYKEIAEKPAVLQAAKELIEVLQAEGFGMDPNNPPSAMRLFMNAKVRKQMMQTVTVFKENGVDTEKLQETMKALQNIRKIGGS</sequence>
<evidence type="ECO:0000313" key="1">
    <source>
        <dbReference type="EMBL" id="KAK7696619.1"/>
    </source>
</evidence>